<organism evidence="3 4">
    <name type="scientific">Brooklawnia cerclae</name>
    <dbReference type="NCBI Taxonomy" id="349934"/>
    <lineage>
        <taxon>Bacteria</taxon>
        <taxon>Bacillati</taxon>
        <taxon>Actinomycetota</taxon>
        <taxon>Actinomycetes</taxon>
        <taxon>Propionibacteriales</taxon>
        <taxon>Propionibacteriaceae</taxon>
        <taxon>Brooklawnia</taxon>
    </lineage>
</organism>
<proteinExistence type="predicted"/>
<dbReference type="SUPFAM" id="SSF51430">
    <property type="entry name" value="NAD(P)-linked oxidoreductase"/>
    <property type="match status" value="1"/>
</dbReference>
<dbReference type="InterPro" id="IPR050791">
    <property type="entry name" value="Aldo-Keto_reductase"/>
</dbReference>
<dbReference type="InterPro" id="IPR036812">
    <property type="entry name" value="NAD(P)_OxRdtase_dom_sf"/>
</dbReference>
<dbReference type="InterPro" id="IPR023210">
    <property type="entry name" value="NADP_OxRdtase_dom"/>
</dbReference>
<dbReference type="Pfam" id="PF00248">
    <property type="entry name" value="Aldo_ket_red"/>
    <property type="match status" value="1"/>
</dbReference>
<accession>A0ABX0SG64</accession>
<dbReference type="RefSeq" id="WP_167165337.1">
    <property type="nucleotide sequence ID" value="NZ_BAAAOO010000002.1"/>
</dbReference>
<evidence type="ECO:0000313" key="4">
    <source>
        <dbReference type="Proteomes" id="UP000749311"/>
    </source>
</evidence>
<dbReference type="Gene3D" id="3.20.20.100">
    <property type="entry name" value="NADP-dependent oxidoreductase domain"/>
    <property type="match status" value="1"/>
</dbReference>
<protein>
    <submittedName>
        <fullName evidence="3">Aryl-alcohol dehydrogenase-like predicted oxidoreductase</fullName>
    </submittedName>
</protein>
<evidence type="ECO:0000259" key="2">
    <source>
        <dbReference type="Pfam" id="PF00248"/>
    </source>
</evidence>
<dbReference type="Proteomes" id="UP000749311">
    <property type="component" value="Unassembled WGS sequence"/>
</dbReference>
<evidence type="ECO:0000313" key="3">
    <source>
        <dbReference type="EMBL" id="NIH56318.1"/>
    </source>
</evidence>
<dbReference type="PANTHER" id="PTHR43625:SF40">
    <property type="entry name" value="ALDO-KETO REDUCTASE YAKC [NADP(+)]"/>
    <property type="match status" value="1"/>
</dbReference>
<dbReference type="PRINTS" id="PR00069">
    <property type="entry name" value="ALDKETRDTASE"/>
</dbReference>
<keyword evidence="4" id="KW-1185">Reference proteome</keyword>
<evidence type="ECO:0000256" key="1">
    <source>
        <dbReference type="ARBA" id="ARBA00023002"/>
    </source>
</evidence>
<name>A0ABX0SG64_9ACTN</name>
<sequence>MASTVSVGDGLELSRLGLGCMGMSGTYGAADWDRSVATIHRALDLGVSLLDTAAVYGLGHNEVLVGRAVHDRREQATIATKFGIDRSMGHYQQAFRGQAGYVKASCDASLVRLGVDEIDILYCHRPPEDASIEETVGAMSELVATGKVRHLGVSEFDADQLRRACAVHPIAVMESEYSLWTRDPEALAPVMAELGVGLVAFSPLGRGFLTGTVDRSALSPSDFRAHNTRFVGEAGDANEAIVAGVRRFADDLGLRPAAVALAWVYAQSERLGIPIVTIPGTTRPERVDENLAASALTLPAEALAALAPLGDLVQGERYGVR</sequence>
<feature type="domain" description="NADP-dependent oxidoreductase" evidence="2">
    <location>
        <begin position="15"/>
        <end position="306"/>
    </location>
</feature>
<dbReference type="PANTHER" id="PTHR43625">
    <property type="entry name" value="AFLATOXIN B1 ALDEHYDE REDUCTASE"/>
    <property type="match status" value="1"/>
</dbReference>
<dbReference type="InterPro" id="IPR020471">
    <property type="entry name" value="AKR"/>
</dbReference>
<gene>
    <name evidence="3" type="ORF">FB473_000963</name>
</gene>
<dbReference type="EMBL" id="JAAMOZ010000001">
    <property type="protein sequence ID" value="NIH56318.1"/>
    <property type="molecule type" value="Genomic_DNA"/>
</dbReference>
<comment type="caution">
    <text evidence="3">The sequence shown here is derived from an EMBL/GenBank/DDBJ whole genome shotgun (WGS) entry which is preliminary data.</text>
</comment>
<reference evidence="3 4" key="1">
    <citation type="submission" date="2020-02" db="EMBL/GenBank/DDBJ databases">
        <title>Sequencing the genomes of 1000 actinobacteria strains.</title>
        <authorList>
            <person name="Klenk H.-P."/>
        </authorList>
    </citation>
    <scope>NUCLEOTIDE SEQUENCE [LARGE SCALE GENOMIC DNA]</scope>
    <source>
        <strain evidence="3 4">DSM 19609</strain>
    </source>
</reference>
<keyword evidence="1" id="KW-0560">Oxidoreductase</keyword>